<keyword evidence="6" id="KW-0238">DNA-binding</keyword>
<name>A0A143Y594_9LACT</name>
<dbReference type="AlphaFoldDB" id="A0A143Y594"/>
<keyword evidence="7" id="KW-0456">Lyase</keyword>
<organism evidence="9 10">
    <name type="scientific">Trichococcus palustris</name>
    <dbReference type="NCBI Taxonomy" id="140314"/>
    <lineage>
        <taxon>Bacteria</taxon>
        <taxon>Bacillati</taxon>
        <taxon>Bacillota</taxon>
        <taxon>Bacilli</taxon>
        <taxon>Lactobacillales</taxon>
        <taxon>Carnobacteriaceae</taxon>
        <taxon>Trichococcus</taxon>
    </lineage>
</organism>
<protein>
    <recommendedName>
        <fullName evidence="8">Abasic site processing protein</fullName>
        <ecNumber evidence="8">3.4.-.-</ecNumber>
    </recommendedName>
</protein>
<dbReference type="PANTHER" id="PTHR13604:SF0">
    <property type="entry name" value="ABASIC SITE PROCESSING PROTEIN HMCES"/>
    <property type="match status" value="1"/>
</dbReference>
<evidence type="ECO:0000256" key="6">
    <source>
        <dbReference type="ARBA" id="ARBA00023125"/>
    </source>
</evidence>
<dbReference type="EMBL" id="FJNE01000001">
    <property type="protein sequence ID" value="CZQ79975.1"/>
    <property type="molecule type" value="Genomic_DNA"/>
</dbReference>
<dbReference type="SUPFAM" id="SSF143081">
    <property type="entry name" value="BB1717-like"/>
    <property type="match status" value="1"/>
</dbReference>
<evidence type="ECO:0000256" key="4">
    <source>
        <dbReference type="ARBA" id="ARBA00022801"/>
    </source>
</evidence>
<comment type="similarity">
    <text evidence="1 8">Belongs to the SOS response-associated peptidase family.</text>
</comment>
<dbReference type="GO" id="GO:0016829">
    <property type="term" value="F:lyase activity"/>
    <property type="evidence" value="ECO:0007669"/>
    <property type="project" value="UniProtKB-KW"/>
</dbReference>
<reference evidence="9 10" key="1">
    <citation type="submission" date="2016-02" db="EMBL/GenBank/DDBJ databases">
        <authorList>
            <person name="Wen L."/>
            <person name="He K."/>
            <person name="Yang H."/>
        </authorList>
    </citation>
    <scope>NUCLEOTIDE SEQUENCE [LARGE SCALE GENOMIC DNA]</scope>
    <source>
        <strain evidence="9">Trichococcus palustris</strain>
    </source>
</reference>
<dbReference type="GO" id="GO:0003697">
    <property type="term" value="F:single-stranded DNA binding"/>
    <property type="evidence" value="ECO:0007669"/>
    <property type="project" value="InterPro"/>
</dbReference>
<evidence type="ECO:0000256" key="1">
    <source>
        <dbReference type="ARBA" id="ARBA00008136"/>
    </source>
</evidence>
<dbReference type="Proteomes" id="UP000242754">
    <property type="component" value="Unassembled WGS sequence"/>
</dbReference>
<dbReference type="InterPro" id="IPR003738">
    <property type="entry name" value="SRAP"/>
</dbReference>
<dbReference type="GO" id="GO:0008233">
    <property type="term" value="F:peptidase activity"/>
    <property type="evidence" value="ECO:0007669"/>
    <property type="project" value="UniProtKB-KW"/>
</dbReference>
<gene>
    <name evidence="9" type="ORF">Tpal_23</name>
</gene>
<dbReference type="EC" id="3.4.-.-" evidence="8"/>
<dbReference type="OrthoDB" id="9782620at2"/>
<evidence type="ECO:0000256" key="7">
    <source>
        <dbReference type="ARBA" id="ARBA00023239"/>
    </source>
</evidence>
<dbReference type="Pfam" id="PF02586">
    <property type="entry name" value="SRAP"/>
    <property type="match status" value="1"/>
</dbReference>
<dbReference type="PANTHER" id="PTHR13604">
    <property type="entry name" value="DC12-RELATED"/>
    <property type="match status" value="1"/>
</dbReference>
<evidence type="ECO:0000313" key="10">
    <source>
        <dbReference type="Proteomes" id="UP000242754"/>
    </source>
</evidence>
<dbReference type="InterPro" id="IPR036590">
    <property type="entry name" value="SRAP-like"/>
</dbReference>
<keyword evidence="2 8" id="KW-0645">Protease</keyword>
<evidence type="ECO:0000256" key="2">
    <source>
        <dbReference type="ARBA" id="ARBA00022670"/>
    </source>
</evidence>
<dbReference type="GO" id="GO:0006508">
    <property type="term" value="P:proteolysis"/>
    <property type="evidence" value="ECO:0007669"/>
    <property type="project" value="UniProtKB-KW"/>
</dbReference>
<evidence type="ECO:0000256" key="5">
    <source>
        <dbReference type="ARBA" id="ARBA00023124"/>
    </source>
</evidence>
<dbReference type="RefSeq" id="WP_087029629.1">
    <property type="nucleotide sequence ID" value="NZ_FJNE01000001.1"/>
</dbReference>
<keyword evidence="5" id="KW-0190">Covalent protein-DNA linkage</keyword>
<accession>A0A143Y594</accession>
<sequence length="191" mass="21975">MCGRYALEASRKDLWERYLLGEMDEGFVGREEIFPTNESPIILPGNELVYQKWGFVEPFASRPLINARAETILEKLTFRQPFLSSRCLVPATSFFEWEKSGKEKIKRKIWIGDIPIFSMAGILKTYQDENGEAFTRFSIITTAANEQMAAIHDRMPVILDPEDEALYLDQKADPKRVFQLLKPTTHTLIIA</sequence>
<evidence type="ECO:0000256" key="3">
    <source>
        <dbReference type="ARBA" id="ARBA00022763"/>
    </source>
</evidence>
<proteinExistence type="inferred from homology"/>
<dbReference type="GO" id="GO:0106300">
    <property type="term" value="P:protein-DNA covalent cross-linking repair"/>
    <property type="evidence" value="ECO:0007669"/>
    <property type="project" value="InterPro"/>
</dbReference>
<evidence type="ECO:0000256" key="8">
    <source>
        <dbReference type="RuleBase" id="RU364100"/>
    </source>
</evidence>
<dbReference type="STRING" id="140314.SAMN04488076_11830"/>
<keyword evidence="3" id="KW-0227">DNA damage</keyword>
<keyword evidence="4 8" id="KW-0378">Hydrolase</keyword>
<keyword evidence="10" id="KW-1185">Reference proteome</keyword>
<evidence type="ECO:0000313" key="9">
    <source>
        <dbReference type="EMBL" id="CZQ79975.1"/>
    </source>
</evidence>
<dbReference type="Gene3D" id="3.90.1680.10">
    <property type="entry name" value="SOS response associated peptidase-like"/>
    <property type="match status" value="1"/>
</dbReference>